<dbReference type="Proteomes" id="UP000319257">
    <property type="component" value="Unassembled WGS sequence"/>
</dbReference>
<feature type="region of interest" description="Disordered" evidence="1">
    <location>
        <begin position="192"/>
        <end position="217"/>
    </location>
</feature>
<feature type="compositionally biased region" description="Gly residues" evidence="1">
    <location>
        <begin position="412"/>
        <end position="421"/>
    </location>
</feature>
<dbReference type="InParanoid" id="A0A507AZM9"/>
<dbReference type="AlphaFoldDB" id="A0A507AZM9"/>
<accession>A0A507AZM9</accession>
<keyword evidence="2" id="KW-0472">Membrane</keyword>
<evidence type="ECO:0000313" key="4">
    <source>
        <dbReference type="Proteomes" id="UP000319257"/>
    </source>
</evidence>
<reference evidence="3 4" key="1">
    <citation type="submission" date="2019-06" db="EMBL/GenBank/DDBJ databases">
        <title>Draft genome sequence of the filamentous fungus Phialemoniopsis curvata isolated from diesel fuel.</title>
        <authorList>
            <person name="Varaljay V.A."/>
            <person name="Lyon W.J."/>
            <person name="Crouch A.L."/>
            <person name="Drake C.E."/>
            <person name="Hollomon J.M."/>
            <person name="Nadeau L.J."/>
            <person name="Nunn H.S."/>
            <person name="Stevenson B.S."/>
            <person name="Bojanowski C.L."/>
            <person name="Crookes-Goodson W.J."/>
        </authorList>
    </citation>
    <scope>NUCLEOTIDE SEQUENCE [LARGE SCALE GENOMIC DNA]</scope>
    <source>
        <strain evidence="3 4">D216</strain>
    </source>
</reference>
<feature type="transmembrane region" description="Helical" evidence="2">
    <location>
        <begin position="161"/>
        <end position="184"/>
    </location>
</feature>
<feature type="compositionally biased region" description="Low complexity" evidence="1">
    <location>
        <begin position="402"/>
        <end position="411"/>
    </location>
</feature>
<feature type="region of interest" description="Disordered" evidence="1">
    <location>
        <begin position="384"/>
        <end position="452"/>
    </location>
</feature>
<name>A0A507AZM9_9PEZI</name>
<keyword evidence="2" id="KW-0812">Transmembrane</keyword>
<evidence type="ECO:0000256" key="1">
    <source>
        <dbReference type="SAM" id="MobiDB-lite"/>
    </source>
</evidence>
<dbReference type="EMBL" id="SKBQ01000064">
    <property type="protein sequence ID" value="TPX09680.1"/>
    <property type="molecule type" value="Genomic_DNA"/>
</dbReference>
<proteinExistence type="predicted"/>
<evidence type="ECO:0000313" key="3">
    <source>
        <dbReference type="EMBL" id="TPX09680.1"/>
    </source>
</evidence>
<evidence type="ECO:0000256" key="2">
    <source>
        <dbReference type="SAM" id="Phobius"/>
    </source>
</evidence>
<organism evidence="3 4">
    <name type="scientific">Thyridium curvatum</name>
    <dbReference type="NCBI Taxonomy" id="1093900"/>
    <lineage>
        <taxon>Eukaryota</taxon>
        <taxon>Fungi</taxon>
        <taxon>Dikarya</taxon>
        <taxon>Ascomycota</taxon>
        <taxon>Pezizomycotina</taxon>
        <taxon>Sordariomycetes</taxon>
        <taxon>Sordariomycetidae</taxon>
        <taxon>Thyridiales</taxon>
        <taxon>Thyridiaceae</taxon>
        <taxon>Thyridium</taxon>
    </lineage>
</organism>
<feature type="compositionally biased region" description="Polar residues" evidence="1">
    <location>
        <begin position="193"/>
        <end position="208"/>
    </location>
</feature>
<evidence type="ECO:0008006" key="5">
    <source>
        <dbReference type="Google" id="ProtNLM"/>
    </source>
</evidence>
<dbReference type="OrthoDB" id="5426678at2759"/>
<comment type="caution">
    <text evidence="3">The sequence shown here is derived from an EMBL/GenBank/DDBJ whole genome shotgun (WGS) entry which is preliminary data.</text>
</comment>
<sequence length="452" mass="46843">MTCEDRLYPKSTAGVKWQNCLTCLQNSTYAQGTENDQGWFLSRSTPCTTSTACGQLGDALKHGNLEPNAAGQLDFCDVDRQAMTGEFYSKCLDCVRATGDEIYVANALVALEAGCLQKPNPGEILGLSGSVFSSSVITIVDPATMTKPAEPAKPPALATTAIVGIAVGAVVVIAAVAGFIFICYRKRRARRLSGNSPKGTAESLSSSDGGWAPQHRPKSSLSFACRAHLSPVSPRFFPSEDALDEVDSHHHNHHPETRHITSSRPAVWRPNTTNTYGTGTSSLSSMVSAPKPAPAAAAVVPLHQLTTSLPAMPAAAHSSSPVIGAARGSPMSPESLFATPTSATQLLPPPQGNVIAPYNPAEYRRGGGGSPKVGSAALPVTRKAPTGWTGSSPVPPPPPPKATAWGTATPVSGGGGTGGVGQIKKKSRESGSPIESRQIQIAFAGPPAATRR</sequence>
<keyword evidence="2" id="KW-1133">Transmembrane helix</keyword>
<dbReference type="GeneID" id="41976600"/>
<feature type="compositionally biased region" description="Basic and acidic residues" evidence="1">
    <location>
        <begin position="246"/>
        <end position="259"/>
    </location>
</feature>
<keyword evidence="4" id="KW-1185">Reference proteome</keyword>
<feature type="region of interest" description="Disordered" evidence="1">
    <location>
        <begin position="246"/>
        <end position="269"/>
    </location>
</feature>
<dbReference type="RefSeq" id="XP_030991391.1">
    <property type="nucleotide sequence ID" value="XM_031144086.1"/>
</dbReference>
<gene>
    <name evidence="3" type="ORF">E0L32_009153</name>
</gene>
<protein>
    <recommendedName>
        <fullName evidence="5">LPXTG-domain-containing protein</fullName>
    </recommendedName>
</protein>